<dbReference type="Pfam" id="PF07208">
    <property type="entry name" value="DUF1414"/>
    <property type="match status" value="1"/>
</dbReference>
<gene>
    <name evidence="2" type="ORF">EDC52_101615</name>
</gene>
<dbReference type="OrthoDB" id="5771474at2"/>
<keyword evidence="3" id="KW-1185">Reference proteome</keyword>
<proteinExistence type="inferred from homology"/>
<dbReference type="HAMAP" id="MF_00816">
    <property type="entry name" value="UPF0352"/>
    <property type="match status" value="1"/>
</dbReference>
<accession>A0A4R3Z4Y2</accession>
<dbReference type="Gene3D" id="1.10.3390.10">
    <property type="entry name" value="YejL-like"/>
    <property type="match status" value="1"/>
</dbReference>
<sequence>MPQSSRYSDEQVETLLAELAAVLEKHRTPTDLSLMVLGNMITHVINTSVAAEQRKTLARSFGEALLSSVREPDTH</sequence>
<reference evidence="2 3" key="1">
    <citation type="submission" date="2019-03" db="EMBL/GenBank/DDBJ databases">
        <title>Genomic Encyclopedia of Type Strains, Phase IV (KMG-IV): sequencing the most valuable type-strain genomes for metagenomic binning, comparative biology and taxonomic classification.</title>
        <authorList>
            <person name="Goeker M."/>
        </authorList>
    </citation>
    <scope>NUCLEOTIDE SEQUENCE [LARGE SCALE GENOMIC DNA]</scope>
    <source>
        <strain evidence="2 3">DSM 19580</strain>
    </source>
</reference>
<dbReference type="RefSeq" id="WP_131863838.1">
    <property type="nucleotide sequence ID" value="NZ_SMCR01000001.1"/>
</dbReference>
<organism evidence="2 3">
    <name type="scientific">Biostraticola tofi</name>
    <dbReference type="NCBI Taxonomy" id="466109"/>
    <lineage>
        <taxon>Bacteria</taxon>
        <taxon>Pseudomonadati</taxon>
        <taxon>Pseudomonadota</taxon>
        <taxon>Gammaproteobacteria</taxon>
        <taxon>Enterobacterales</taxon>
        <taxon>Bruguierivoracaceae</taxon>
        <taxon>Biostraticola</taxon>
    </lineage>
</organism>
<dbReference type="InterPro" id="IPR023202">
    <property type="entry name" value="YejL_sf"/>
</dbReference>
<comment type="similarity">
    <text evidence="1">Belongs to the UPF0352 family.</text>
</comment>
<evidence type="ECO:0000256" key="1">
    <source>
        <dbReference type="HAMAP-Rule" id="MF_00816"/>
    </source>
</evidence>
<dbReference type="PIRSF" id="PIRSF006188">
    <property type="entry name" value="UCP006188"/>
    <property type="match status" value="1"/>
</dbReference>
<name>A0A4R3Z4Y2_9GAMM</name>
<dbReference type="SUPFAM" id="SSF158651">
    <property type="entry name" value="YejL-like"/>
    <property type="match status" value="1"/>
</dbReference>
<dbReference type="EMBL" id="SMCR01000001">
    <property type="protein sequence ID" value="TCW00267.1"/>
    <property type="molecule type" value="Genomic_DNA"/>
</dbReference>
<comment type="caution">
    <text evidence="2">The sequence shown here is derived from an EMBL/GenBank/DDBJ whole genome shotgun (WGS) entry which is preliminary data.</text>
</comment>
<evidence type="ECO:0000313" key="2">
    <source>
        <dbReference type="EMBL" id="TCW00267.1"/>
    </source>
</evidence>
<dbReference type="NCBIfam" id="NF010242">
    <property type="entry name" value="PRK13689.1"/>
    <property type="match status" value="1"/>
</dbReference>
<dbReference type="Proteomes" id="UP000295719">
    <property type="component" value="Unassembled WGS sequence"/>
</dbReference>
<dbReference type="AlphaFoldDB" id="A0A4R3Z4Y2"/>
<protein>
    <recommendedName>
        <fullName evidence="1">UPF0352 protein EDC52_101615</fullName>
    </recommendedName>
</protein>
<evidence type="ECO:0000313" key="3">
    <source>
        <dbReference type="Proteomes" id="UP000295719"/>
    </source>
</evidence>
<dbReference type="InterPro" id="IPR009857">
    <property type="entry name" value="UPF0352"/>
</dbReference>